<dbReference type="InterPro" id="IPR018490">
    <property type="entry name" value="cNMP-bd_dom_sf"/>
</dbReference>
<sequence>MNMPVLRSHQGKEHHIIDYLRSFSIDTIIPEGLLSAAKLITLHKNNFLIMQNSRPLGIYLLVDGMLQISQYDKDGGNIIFTVQNALSVVGDLELFCDDCQHSTFSTVQALQASRVILFPEQALQTSGLNDARFLKFLCQHLAKKVFETSQNKVSMLLSASERLHRYLYIQSMIYGNSFQLIKRETLASMLGISVRQLTRALDNLNRAGMISHKNKSVVIHHAPDNL</sequence>
<organism evidence="6 7">
    <name type="scientific">Obesumbacterium proteus ATCC 12841</name>
    <dbReference type="NCBI Taxonomy" id="1354268"/>
    <lineage>
        <taxon>Bacteria</taxon>
        <taxon>Pseudomonadati</taxon>
        <taxon>Pseudomonadota</taxon>
        <taxon>Gammaproteobacteria</taxon>
        <taxon>Enterobacterales</taxon>
        <taxon>Hafniaceae</taxon>
        <taxon>Obesumbacterium</taxon>
    </lineage>
</organism>
<keyword evidence="7" id="KW-1185">Reference proteome</keyword>
<keyword evidence="3" id="KW-0804">Transcription</keyword>
<evidence type="ECO:0000259" key="4">
    <source>
        <dbReference type="PROSITE" id="PS50042"/>
    </source>
</evidence>
<dbReference type="Gene3D" id="2.60.120.10">
    <property type="entry name" value="Jelly Rolls"/>
    <property type="match status" value="1"/>
</dbReference>
<reference evidence="6 7" key="1">
    <citation type="submission" date="2016-04" db="EMBL/GenBank/DDBJ databases">
        <title>ATOL: Assembling a taxonomically balanced genome-scale reconstruction of the evolutionary history of the Enterobacteriaceae.</title>
        <authorList>
            <person name="Plunkett G.III."/>
            <person name="Neeno-Eckwall E.C."/>
            <person name="Glasner J.D."/>
            <person name="Perna N.T."/>
        </authorList>
    </citation>
    <scope>NUCLEOTIDE SEQUENCE [LARGE SCALE GENOMIC DNA]</scope>
    <source>
        <strain evidence="6 7">ATCC 12841</strain>
    </source>
</reference>
<dbReference type="PROSITE" id="PS51063">
    <property type="entry name" value="HTH_CRP_2"/>
    <property type="match status" value="1"/>
</dbReference>
<dbReference type="CDD" id="cd00038">
    <property type="entry name" value="CAP_ED"/>
    <property type="match status" value="1"/>
</dbReference>
<gene>
    <name evidence="6" type="ORF">M993_00395</name>
</gene>
<evidence type="ECO:0000256" key="3">
    <source>
        <dbReference type="ARBA" id="ARBA00023163"/>
    </source>
</evidence>
<dbReference type="AlphaFoldDB" id="A0AA91EPB5"/>
<keyword evidence="2" id="KW-0238">DNA-binding</keyword>
<comment type="caution">
    <text evidence="6">The sequence shown here is derived from an EMBL/GenBank/DDBJ whole genome shotgun (WGS) entry which is preliminary data.</text>
</comment>
<evidence type="ECO:0000259" key="5">
    <source>
        <dbReference type="PROSITE" id="PS51063"/>
    </source>
</evidence>
<dbReference type="Proteomes" id="UP000078431">
    <property type="component" value="Unassembled WGS sequence"/>
</dbReference>
<dbReference type="InterPro" id="IPR036390">
    <property type="entry name" value="WH_DNA-bd_sf"/>
</dbReference>
<dbReference type="SUPFAM" id="SSF51206">
    <property type="entry name" value="cAMP-binding domain-like"/>
    <property type="match status" value="1"/>
</dbReference>
<evidence type="ECO:0000256" key="2">
    <source>
        <dbReference type="ARBA" id="ARBA00023125"/>
    </source>
</evidence>
<dbReference type="PROSITE" id="PS50042">
    <property type="entry name" value="CNMP_BINDING_3"/>
    <property type="match status" value="1"/>
</dbReference>
<dbReference type="SUPFAM" id="SSF46785">
    <property type="entry name" value="Winged helix' DNA-binding domain"/>
    <property type="match status" value="1"/>
</dbReference>
<dbReference type="Pfam" id="PF00027">
    <property type="entry name" value="cNMP_binding"/>
    <property type="match status" value="1"/>
</dbReference>
<keyword evidence="1" id="KW-0805">Transcription regulation</keyword>
<dbReference type="Pfam" id="PF13545">
    <property type="entry name" value="HTH_Crp_2"/>
    <property type="match status" value="1"/>
</dbReference>
<evidence type="ECO:0000313" key="6">
    <source>
        <dbReference type="EMBL" id="OAT60921.1"/>
    </source>
</evidence>
<feature type="domain" description="Cyclic nucleotide-binding" evidence="4">
    <location>
        <begin position="33"/>
        <end position="124"/>
    </location>
</feature>
<proteinExistence type="predicted"/>
<dbReference type="GO" id="GO:0003677">
    <property type="term" value="F:DNA binding"/>
    <property type="evidence" value="ECO:0007669"/>
    <property type="project" value="UniProtKB-KW"/>
</dbReference>
<dbReference type="EMBL" id="LXEX01000005">
    <property type="protein sequence ID" value="OAT60921.1"/>
    <property type="molecule type" value="Genomic_DNA"/>
</dbReference>
<evidence type="ECO:0008006" key="8">
    <source>
        <dbReference type="Google" id="ProtNLM"/>
    </source>
</evidence>
<evidence type="ECO:0000256" key="1">
    <source>
        <dbReference type="ARBA" id="ARBA00023015"/>
    </source>
</evidence>
<protein>
    <recommendedName>
        <fullName evidence="8">Cyclic nucleotide-binding domain-containing protein</fullName>
    </recommendedName>
</protein>
<dbReference type="InterPro" id="IPR014710">
    <property type="entry name" value="RmlC-like_jellyroll"/>
</dbReference>
<name>A0AA91EPB5_9GAMM</name>
<dbReference type="GO" id="GO:0006355">
    <property type="term" value="P:regulation of DNA-templated transcription"/>
    <property type="evidence" value="ECO:0007669"/>
    <property type="project" value="InterPro"/>
</dbReference>
<accession>A0AA91EPB5</accession>
<dbReference type="RefSeq" id="WP_064645359.1">
    <property type="nucleotide sequence ID" value="NZ_LXEX01000005.1"/>
</dbReference>
<evidence type="ECO:0000313" key="7">
    <source>
        <dbReference type="Proteomes" id="UP000078431"/>
    </source>
</evidence>
<dbReference type="InterPro" id="IPR012318">
    <property type="entry name" value="HTH_CRP"/>
</dbReference>
<feature type="domain" description="HTH crp-type" evidence="5">
    <location>
        <begin position="157"/>
        <end position="223"/>
    </location>
</feature>
<dbReference type="InterPro" id="IPR000595">
    <property type="entry name" value="cNMP-bd_dom"/>
</dbReference>